<dbReference type="AlphaFoldDB" id="Q8N984"/>
<evidence type="ECO:0000313" key="1">
    <source>
        <dbReference type="EMBL" id="BAC04571.1"/>
    </source>
</evidence>
<dbReference type="EMBL" id="AK095554">
    <property type="protein sequence ID" value="BAC04571.1"/>
    <property type="molecule type" value="mRNA"/>
</dbReference>
<organism evidence="1">
    <name type="scientific">Homo sapiens</name>
    <name type="common">Human</name>
    <dbReference type="NCBI Taxonomy" id="9606"/>
    <lineage>
        <taxon>Eukaryota</taxon>
        <taxon>Metazoa</taxon>
        <taxon>Chordata</taxon>
        <taxon>Craniata</taxon>
        <taxon>Vertebrata</taxon>
        <taxon>Euteleostomi</taxon>
        <taxon>Mammalia</taxon>
        <taxon>Eutheria</taxon>
        <taxon>Euarchontoglires</taxon>
        <taxon>Primates</taxon>
        <taxon>Haplorrhini</taxon>
        <taxon>Catarrhini</taxon>
        <taxon>Hominidae</taxon>
        <taxon>Homo</taxon>
    </lineage>
</organism>
<reference evidence="1" key="1">
    <citation type="journal article" date="2004" name="Nat. Genet.">
        <title>Complete sequencing and characterization of 21,243 full-length human cDNAs.</title>
        <authorList>
            <person name="Ota T."/>
            <person name="Suzuki Y."/>
            <person name="Nishikawa T."/>
            <person name="Otsuki T."/>
            <person name="Sugiyama T."/>
            <person name="Irie R."/>
            <person name="Wakamatsu A."/>
            <person name="Hayashi K."/>
            <person name="Sato H."/>
            <person name="Nagai K."/>
            <person name="Kimura K."/>
            <person name="Makita H."/>
            <person name="Sekine M."/>
            <person name="Obayashi M."/>
            <person name="Nishi T."/>
            <person name="Shibahara T."/>
            <person name="Tanaka T."/>
            <person name="Ishii S."/>
            <person name="Yamamoto J."/>
            <person name="Saito K."/>
            <person name="Kawai Y."/>
            <person name="Isono Y."/>
            <person name="Nakamura Y."/>
            <person name="Nagahari K."/>
            <person name="Murakami K."/>
            <person name="Yasuda T."/>
            <person name="Iwayanagi T."/>
            <person name="Wagatsuma M."/>
            <person name="Shiratori A."/>
            <person name="Sudo H."/>
            <person name="Hosoiri T."/>
            <person name="Kaku Y."/>
            <person name="Kodaira H."/>
            <person name="Kondo H."/>
            <person name="Sugawara M."/>
            <person name="Takahashi M."/>
            <person name="Kanda K."/>
            <person name="Yokoi T."/>
            <person name="Furuya T."/>
            <person name="Kikkawa E."/>
            <person name="Omura Y."/>
            <person name="Abe K."/>
            <person name="Kamihara K."/>
            <person name="Katsuta N."/>
            <person name="Sato K."/>
            <person name="Tanikawa M."/>
            <person name="Yamazaki M."/>
            <person name="Ninomiya K."/>
            <person name="Ishibashi T."/>
            <person name="Yamashita H."/>
            <person name="Murakawa K."/>
            <person name="Fujimori K."/>
            <person name="Tanai H."/>
            <person name="Kimata M."/>
            <person name="Watanabe M."/>
            <person name="Hiraoka S."/>
            <person name="Chiba Y."/>
            <person name="Ishida S."/>
            <person name="Ono Y."/>
            <person name="Takiguchi S."/>
            <person name="Watanabe S."/>
            <person name="Yosida M."/>
            <person name="Hotuta T."/>
            <person name="Kusano J."/>
            <person name="Kanehori K."/>
            <person name="Takahashi-Fujii A."/>
            <person name="Hara H."/>
            <person name="Tanase T."/>
            <person name="Nomura Y."/>
            <person name="Togiya S."/>
            <person name="Komai F."/>
            <person name="Hara R."/>
            <person name="Takeuchi K."/>
            <person name="Arita M."/>
            <person name="Imose N."/>
            <person name="Musashino K."/>
            <person name="Yuuki H."/>
            <person name="Oshima A."/>
            <person name="Sasaki N."/>
            <person name="Aotsuka S."/>
            <person name="Yoshikawa Y."/>
            <person name="Matsunawa H."/>
            <person name="Ichihara T."/>
            <person name="Shiohata N."/>
            <person name="Sano S."/>
            <person name="Moriya S."/>
            <person name="Momiyama H."/>
            <person name="Satoh N."/>
            <person name="Takami S."/>
            <person name="Terashima Y."/>
            <person name="Suzuki O."/>
            <person name="Nakagawa S."/>
            <person name="Senoh A."/>
            <person name="Mizoguchi H."/>
            <person name="Goto Y."/>
            <person name="Shimizu F."/>
            <person name="Wakebe H."/>
            <person name="Hishigaki H."/>
            <person name="Watanabe T."/>
            <person name="Sugiyama A."/>
            <person name="Takemoto M."/>
            <person name="Kawakami B."/>
            <person name="Yamazaki M."/>
            <person name="Watanabe K."/>
            <person name="Kumagai A."/>
            <person name="Itakura S."/>
            <person name="Fukuzumi Y."/>
            <person name="Fujimori Y."/>
            <person name="Komiyama M."/>
            <person name="Tashiro H."/>
            <person name="Tanigami A."/>
            <person name="Fujiwara T."/>
            <person name="Ono T."/>
            <person name="Yamada K."/>
            <person name="Fujii Y."/>
            <person name="Ozaki K."/>
            <person name="Hirao M."/>
            <person name="Ohmori Y."/>
            <person name="Kawabata A."/>
            <person name="Hikiji T."/>
            <person name="Kobatake N."/>
            <person name="Inagaki H."/>
            <person name="Ikema Y."/>
            <person name="Okamoto S."/>
            <person name="Okitani R."/>
            <person name="Kawakami T."/>
            <person name="Noguchi S."/>
            <person name="Itoh T."/>
            <person name="Shigeta K."/>
            <person name="Senba T."/>
            <person name="Matsumura K."/>
            <person name="Nakajima Y."/>
            <person name="Mizuno T."/>
            <person name="Morinaga M."/>
            <person name="Sasaki M."/>
            <person name="Togashi T."/>
            <person name="Oyama M."/>
            <person name="Hata H."/>
            <person name="Watanabe M."/>
            <person name="Komatsu T."/>
            <person name="Mizushima-Sugano J."/>
            <person name="Satoh T."/>
            <person name="Shirai Y."/>
            <person name="Takahashi Y."/>
            <person name="Nakagawa K."/>
            <person name="Okumura K."/>
            <person name="Nagase T."/>
            <person name="Nomura N."/>
            <person name="Kikuchi H."/>
            <person name="Masuho Y."/>
            <person name="Yamashita R."/>
            <person name="Nakai K."/>
            <person name="Yada T."/>
            <person name="Nakamura Y."/>
            <person name="Ohara O."/>
            <person name="Isogai T."/>
            <person name="Sugano S."/>
        </authorList>
    </citation>
    <scope>NUCLEOTIDE SEQUENCE</scope>
    <source>
        <tissue evidence="1">Brain</tissue>
    </source>
</reference>
<name>Q8N984_HUMAN</name>
<proteinExistence type="evidence at transcript level"/>
<protein>
    <submittedName>
        <fullName evidence="1">cDNA FLJ38235 fis, clone FCBBF2005428</fullName>
    </submittedName>
</protein>
<sequence>MNAVLNLFTSTNSLHLQSCLGVPCSEDTRHTRSDVRKQAVKISLCDWVTQTLPDKEEPILSVPGDLDLVDILQNGIWIHYNDDIMLTGQDDKRLLYTRGLGKTHALQKKNLLLITRICRLQGGRGRNTTGCLSNTTLE</sequence>
<accession>Q8N984</accession>